<dbReference type="RefSeq" id="WP_309388397.1">
    <property type="nucleotide sequence ID" value="NZ_JADBEO010000002.1"/>
</dbReference>
<name>A0ABU1DBA6_9HYPH</name>
<evidence type="ECO:0000313" key="6">
    <source>
        <dbReference type="EMBL" id="MDR4305350.1"/>
    </source>
</evidence>
<feature type="domain" description="Major facilitator superfamily (MFS) profile" evidence="5">
    <location>
        <begin position="13"/>
        <end position="401"/>
    </location>
</feature>
<protein>
    <submittedName>
        <fullName evidence="6">MFS transporter</fullName>
    </submittedName>
</protein>
<dbReference type="CDD" id="cd17355">
    <property type="entry name" value="MFS_YcxA_like"/>
    <property type="match status" value="1"/>
</dbReference>
<dbReference type="InterPro" id="IPR050327">
    <property type="entry name" value="Proton-linked_MCT"/>
</dbReference>
<dbReference type="Pfam" id="PF07690">
    <property type="entry name" value="MFS_1"/>
    <property type="match status" value="1"/>
</dbReference>
<dbReference type="SUPFAM" id="SSF103473">
    <property type="entry name" value="MFS general substrate transporter"/>
    <property type="match status" value="1"/>
</dbReference>
<feature type="transmembrane region" description="Helical" evidence="4">
    <location>
        <begin position="142"/>
        <end position="162"/>
    </location>
</feature>
<reference evidence="6" key="1">
    <citation type="submission" date="2020-10" db="EMBL/GenBank/DDBJ databases">
        <authorList>
            <person name="Abbas A."/>
            <person name="Razzaq R."/>
            <person name="Waqas M."/>
            <person name="Abbas N."/>
            <person name="Nielsen T.K."/>
            <person name="Hansen L.H."/>
            <person name="Hussain S."/>
            <person name="Shahid M."/>
        </authorList>
    </citation>
    <scope>NUCLEOTIDE SEQUENCE</scope>
    <source>
        <strain evidence="6">S14</strain>
    </source>
</reference>
<keyword evidence="3 4" id="KW-0472">Membrane</keyword>
<evidence type="ECO:0000256" key="3">
    <source>
        <dbReference type="ARBA" id="ARBA00023136"/>
    </source>
</evidence>
<dbReference type="InterPro" id="IPR036259">
    <property type="entry name" value="MFS_trans_sf"/>
</dbReference>
<evidence type="ECO:0000259" key="5">
    <source>
        <dbReference type="PROSITE" id="PS50850"/>
    </source>
</evidence>
<feature type="transmembrane region" description="Helical" evidence="4">
    <location>
        <begin position="377"/>
        <end position="396"/>
    </location>
</feature>
<sequence>MPATGPAQKTRAPLLIILCGCAIACLTFGPRATSGLFLTPISDANGWGRDVFAMSFAIQNLLWGVGQPFAGGIADKFGARRVLIVGGLLYAAGLALMPVSGAPVAMHFSAGVLIGFALSGASFSIIIGAFGKLLPEEWRTMGFGFATAAGSFGQFLFTPLAANLIQSVGWQETLLIFAALMLLVLPLSLALATPKAEGASLLPGGNQSIAQALAEAFSTPSYWLLVIGFFTCGFHLAFITVHLPPFLIDKGLSPAIGGWTLALIGLFNIVGSLSSGALSGRLPKRHILAGIYFARAVLISAFVFLPVTPATALAFGGGIGLLWLSTIPPTSGLVATMFGPRYMTMLYGIVFLSHQIGSFLGAWLGGVVYKATGNYDLIWQLCIAFSIMSALVNLPIRERPVAHRPARHAVSRPPR</sequence>
<evidence type="ECO:0000256" key="2">
    <source>
        <dbReference type="ARBA" id="ARBA00022989"/>
    </source>
</evidence>
<feature type="transmembrane region" description="Helical" evidence="4">
    <location>
        <begin position="255"/>
        <end position="275"/>
    </location>
</feature>
<organism evidence="6 7">
    <name type="scientific">Chelatococcus sambhunathii</name>
    <dbReference type="NCBI Taxonomy" id="363953"/>
    <lineage>
        <taxon>Bacteria</taxon>
        <taxon>Pseudomonadati</taxon>
        <taxon>Pseudomonadota</taxon>
        <taxon>Alphaproteobacteria</taxon>
        <taxon>Hyphomicrobiales</taxon>
        <taxon>Chelatococcaceae</taxon>
        <taxon>Chelatococcus</taxon>
    </lineage>
</organism>
<feature type="transmembrane region" description="Helical" evidence="4">
    <location>
        <begin position="287"/>
        <end position="307"/>
    </location>
</feature>
<dbReference type="Gene3D" id="1.20.1250.20">
    <property type="entry name" value="MFS general substrate transporter like domains"/>
    <property type="match status" value="2"/>
</dbReference>
<dbReference type="Proteomes" id="UP001181622">
    <property type="component" value="Unassembled WGS sequence"/>
</dbReference>
<dbReference type="PROSITE" id="PS50850">
    <property type="entry name" value="MFS"/>
    <property type="match status" value="1"/>
</dbReference>
<feature type="transmembrane region" description="Helical" evidence="4">
    <location>
        <begin position="108"/>
        <end position="130"/>
    </location>
</feature>
<dbReference type="InterPro" id="IPR020846">
    <property type="entry name" value="MFS_dom"/>
</dbReference>
<gene>
    <name evidence="6" type="ORF">IHQ68_01770</name>
</gene>
<accession>A0ABU1DBA6</accession>
<evidence type="ECO:0000256" key="1">
    <source>
        <dbReference type="ARBA" id="ARBA00022692"/>
    </source>
</evidence>
<keyword evidence="1 4" id="KW-0812">Transmembrane</keyword>
<evidence type="ECO:0000256" key="4">
    <source>
        <dbReference type="SAM" id="Phobius"/>
    </source>
</evidence>
<feature type="transmembrane region" description="Helical" evidence="4">
    <location>
        <begin position="222"/>
        <end position="243"/>
    </location>
</feature>
<evidence type="ECO:0000313" key="7">
    <source>
        <dbReference type="Proteomes" id="UP001181622"/>
    </source>
</evidence>
<dbReference type="EMBL" id="JADBEO010000002">
    <property type="protein sequence ID" value="MDR4305350.1"/>
    <property type="molecule type" value="Genomic_DNA"/>
</dbReference>
<keyword evidence="2 4" id="KW-1133">Transmembrane helix</keyword>
<feature type="transmembrane region" description="Helical" evidence="4">
    <location>
        <begin position="51"/>
        <end position="70"/>
    </location>
</feature>
<keyword evidence="7" id="KW-1185">Reference proteome</keyword>
<proteinExistence type="predicted"/>
<comment type="caution">
    <text evidence="6">The sequence shown here is derived from an EMBL/GenBank/DDBJ whole genome shotgun (WGS) entry which is preliminary data.</text>
</comment>
<feature type="transmembrane region" description="Helical" evidence="4">
    <location>
        <begin position="174"/>
        <end position="192"/>
    </location>
</feature>
<dbReference type="InterPro" id="IPR011701">
    <property type="entry name" value="MFS"/>
</dbReference>
<feature type="transmembrane region" description="Helical" evidence="4">
    <location>
        <begin position="313"/>
        <end position="338"/>
    </location>
</feature>
<feature type="transmembrane region" description="Helical" evidence="4">
    <location>
        <begin position="345"/>
        <end position="365"/>
    </location>
</feature>
<feature type="transmembrane region" description="Helical" evidence="4">
    <location>
        <begin position="82"/>
        <end position="102"/>
    </location>
</feature>
<feature type="transmembrane region" description="Helical" evidence="4">
    <location>
        <begin position="12"/>
        <end position="31"/>
    </location>
</feature>
<dbReference type="PANTHER" id="PTHR11360:SF284">
    <property type="entry name" value="EG:103B4.3 PROTEIN-RELATED"/>
    <property type="match status" value="1"/>
</dbReference>
<dbReference type="PANTHER" id="PTHR11360">
    <property type="entry name" value="MONOCARBOXYLATE TRANSPORTER"/>
    <property type="match status" value="1"/>
</dbReference>